<accession>A0A927FCE4</accession>
<dbReference type="EMBL" id="JACYFG010000051">
    <property type="protein sequence ID" value="MBD5781781.1"/>
    <property type="molecule type" value="Genomic_DNA"/>
</dbReference>
<dbReference type="RefSeq" id="WP_191618862.1">
    <property type="nucleotide sequence ID" value="NZ_JACYFG010000051.1"/>
</dbReference>
<dbReference type="Gene3D" id="3.40.30.10">
    <property type="entry name" value="Glutaredoxin"/>
    <property type="match status" value="1"/>
</dbReference>
<keyword evidence="2" id="KW-1185">Reference proteome</keyword>
<gene>
    <name evidence="1" type="ORF">IEN85_19930</name>
</gene>
<dbReference type="AlphaFoldDB" id="A0A927FCE4"/>
<proteinExistence type="predicted"/>
<protein>
    <recommendedName>
        <fullName evidence="3">RedB protein</fullName>
    </recommendedName>
</protein>
<organism evidence="1 2">
    <name type="scientific">Pelagicoccus enzymogenes</name>
    <dbReference type="NCBI Taxonomy" id="2773457"/>
    <lineage>
        <taxon>Bacteria</taxon>
        <taxon>Pseudomonadati</taxon>
        <taxon>Verrucomicrobiota</taxon>
        <taxon>Opitutia</taxon>
        <taxon>Puniceicoccales</taxon>
        <taxon>Pelagicoccaceae</taxon>
        <taxon>Pelagicoccus</taxon>
    </lineage>
</organism>
<comment type="caution">
    <text evidence="1">The sequence shown here is derived from an EMBL/GenBank/DDBJ whole genome shotgun (WGS) entry which is preliminary data.</text>
</comment>
<evidence type="ECO:0000313" key="2">
    <source>
        <dbReference type="Proteomes" id="UP000622317"/>
    </source>
</evidence>
<dbReference type="InterPro" id="IPR036249">
    <property type="entry name" value="Thioredoxin-like_sf"/>
</dbReference>
<evidence type="ECO:0000313" key="1">
    <source>
        <dbReference type="EMBL" id="MBD5781781.1"/>
    </source>
</evidence>
<evidence type="ECO:0008006" key="3">
    <source>
        <dbReference type="Google" id="ProtNLM"/>
    </source>
</evidence>
<name>A0A927FCE4_9BACT</name>
<dbReference type="SUPFAM" id="SSF52833">
    <property type="entry name" value="Thioredoxin-like"/>
    <property type="match status" value="1"/>
</dbReference>
<reference evidence="1" key="1">
    <citation type="submission" date="2020-09" db="EMBL/GenBank/DDBJ databases">
        <title>Pelagicoccus enzymogenes sp. nov. with an EPS production, isolated from marine sediment.</title>
        <authorList>
            <person name="Feng X."/>
        </authorList>
    </citation>
    <scope>NUCLEOTIDE SEQUENCE</scope>
    <source>
        <strain evidence="1">NFK12</strain>
    </source>
</reference>
<dbReference type="Proteomes" id="UP000622317">
    <property type="component" value="Unassembled WGS sequence"/>
</dbReference>
<sequence length="210" mass="22202">MTAKNKKRTPATLLLVASLWVGGIAAGSIAMWNHEYSSAEPNDAPLSLPPQLQTFASAEKPITLFMAVHPDCPCTGASLEQVDRLIARNPDSIRLVGLVRGGEESAAHSKHDFQTGTYWKRLSAMPNAQPVADANGTLARLLGTHASGATIAYDQSGNLRFQGGLTASRGHAGPSHALTELESIARQSAPLELCTTPTFGCALENDSIPF</sequence>